<feature type="compositionally biased region" description="Polar residues" evidence="1">
    <location>
        <begin position="131"/>
        <end position="140"/>
    </location>
</feature>
<dbReference type="Proteomes" id="UP000269721">
    <property type="component" value="Unassembled WGS sequence"/>
</dbReference>
<feature type="compositionally biased region" description="Pro residues" evidence="1">
    <location>
        <begin position="287"/>
        <end position="296"/>
    </location>
</feature>
<evidence type="ECO:0000313" key="2">
    <source>
        <dbReference type="EMBL" id="RKO84647.1"/>
    </source>
</evidence>
<feature type="region of interest" description="Disordered" evidence="1">
    <location>
        <begin position="367"/>
        <end position="404"/>
    </location>
</feature>
<feature type="region of interest" description="Disordered" evidence="1">
    <location>
        <begin position="529"/>
        <end position="568"/>
    </location>
</feature>
<feature type="region of interest" description="Disordered" evidence="1">
    <location>
        <begin position="1"/>
        <end position="56"/>
    </location>
</feature>
<protein>
    <submittedName>
        <fullName evidence="2">Uncharacterized protein</fullName>
    </submittedName>
</protein>
<name>A0A4V1IPY2_9FUNG</name>
<feature type="compositionally biased region" description="Acidic residues" evidence="1">
    <location>
        <begin position="374"/>
        <end position="386"/>
    </location>
</feature>
<organism evidence="2 3">
    <name type="scientific">Blyttiomyces helicus</name>
    <dbReference type="NCBI Taxonomy" id="388810"/>
    <lineage>
        <taxon>Eukaryota</taxon>
        <taxon>Fungi</taxon>
        <taxon>Fungi incertae sedis</taxon>
        <taxon>Chytridiomycota</taxon>
        <taxon>Chytridiomycota incertae sedis</taxon>
        <taxon>Chytridiomycetes</taxon>
        <taxon>Chytridiomycetes incertae sedis</taxon>
        <taxon>Blyttiomyces</taxon>
    </lineage>
</organism>
<feature type="compositionally biased region" description="Low complexity" evidence="1">
    <location>
        <begin position="224"/>
        <end position="234"/>
    </location>
</feature>
<dbReference type="OrthoDB" id="2412252at2759"/>
<feature type="compositionally biased region" description="Polar residues" evidence="1">
    <location>
        <begin position="319"/>
        <end position="334"/>
    </location>
</feature>
<feature type="compositionally biased region" description="Basic and acidic residues" evidence="1">
    <location>
        <begin position="542"/>
        <end position="551"/>
    </location>
</feature>
<keyword evidence="3" id="KW-1185">Reference proteome</keyword>
<dbReference type="AlphaFoldDB" id="A0A4V1IPY2"/>
<evidence type="ECO:0000313" key="3">
    <source>
        <dbReference type="Proteomes" id="UP000269721"/>
    </source>
</evidence>
<feature type="compositionally biased region" description="Pro residues" evidence="1">
    <location>
        <begin position="1"/>
        <end position="14"/>
    </location>
</feature>
<proteinExistence type="predicted"/>
<evidence type="ECO:0000256" key="1">
    <source>
        <dbReference type="SAM" id="MobiDB-lite"/>
    </source>
</evidence>
<dbReference type="EMBL" id="KZ999886">
    <property type="protein sequence ID" value="RKO84647.1"/>
    <property type="molecule type" value="Genomic_DNA"/>
</dbReference>
<feature type="compositionally biased region" description="Acidic residues" evidence="1">
    <location>
        <begin position="471"/>
        <end position="482"/>
    </location>
</feature>
<feature type="compositionally biased region" description="Low complexity" evidence="1">
    <location>
        <begin position="15"/>
        <end position="51"/>
    </location>
</feature>
<reference evidence="3" key="1">
    <citation type="journal article" date="2018" name="Nat. Microbiol.">
        <title>Leveraging single-cell genomics to expand the fungal tree of life.</title>
        <authorList>
            <person name="Ahrendt S.R."/>
            <person name="Quandt C.A."/>
            <person name="Ciobanu D."/>
            <person name="Clum A."/>
            <person name="Salamov A."/>
            <person name="Andreopoulos B."/>
            <person name="Cheng J.F."/>
            <person name="Woyke T."/>
            <person name="Pelin A."/>
            <person name="Henrissat B."/>
            <person name="Reynolds N.K."/>
            <person name="Benny G.L."/>
            <person name="Smith M.E."/>
            <person name="James T.Y."/>
            <person name="Grigoriev I.V."/>
        </authorList>
    </citation>
    <scope>NUCLEOTIDE SEQUENCE [LARGE SCALE GENOMIC DNA]</scope>
</reference>
<feature type="region of interest" description="Disordered" evidence="1">
    <location>
        <begin position="127"/>
        <end position="185"/>
    </location>
</feature>
<accession>A0A4V1IPY2</accession>
<feature type="region of interest" description="Disordered" evidence="1">
    <location>
        <begin position="311"/>
        <end position="334"/>
    </location>
</feature>
<feature type="region of interest" description="Disordered" evidence="1">
    <location>
        <begin position="212"/>
        <end position="299"/>
    </location>
</feature>
<gene>
    <name evidence="2" type="ORF">BDK51DRAFT_32449</name>
</gene>
<feature type="region of interest" description="Disordered" evidence="1">
    <location>
        <begin position="446"/>
        <end position="482"/>
    </location>
</feature>
<sequence>MSSGAPPPPPPPPSVRASAVPVLSPAPSRSLPRGNVPRRSSPLLGRSPSPGALAGEKLPVTVVEDAVGNRGIVHGKTMVQPPARKASRTDSIVGISSLIAAKGGAQLGPAGNKDLILFITTAPGTTGLERSATSPVSTRRTIGPGGRVHRSSTVGERPASAIGVGDGRTRRVRAGSPLSEPPVTVTAPAAVRTPVPAESLLATSPASVAAVASPAAPSQPPAAPSNSESPSTAAHLQPLRPSPSASPVLLTRSPSHRTASPIASAVVPRGGGDQSAPRAESGEPHTRAPPLPPPPRVRSIGSEHQRLRITHERTHDLSSSESEAPNSPLEPSTPTSALGFYAPIASPLPAPAVAIATALPSRLDLDFPNGLPSEVDDDDDDDEASGDEGHPIAELDGMTGRMTTPDLEAHRTSLALSIDPATPLGLFDGLASTYDLPPIGLELTLPRRPPADYTRSEGSSPDQCAAKDAEKEEEQEVDTADEEAVITPRPFAPLFAPYRGDMRVDASQAMHSPLDDDPHVLPVPAAIPHSFPPRTYGPVSDAHPRRSHPVDDDFVLPPTVGRPPARDEMDSVVYSGYLEKLSRHNKFQRR</sequence>